<accession>A0ABV7H6I6</accession>
<feature type="transmembrane region" description="Helical" evidence="1">
    <location>
        <begin position="45"/>
        <end position="65"/>
    </location>
</feature>
<name>A0ABV7H6I6_9BURK</name>
<dbReference type="PANTHER" id="PTHR28026:SF9">
    <property type="entry name" value="2-HYDROXY-PALMITIC ACID DIOXYGENASE MPO1"/>
    <property type="match status" value="1"/>
</dbReference>
<feature type="transmembrane region" description="Helical" evidence="1">
    <location>
        <begin position="72"/>
        <end position="91"/>
    </location>
</feature>
<keyword evidence="1" id="KW-0812">Transmembrane</keyword>
<organism evidence="2 3">
    <name type="scientific">Piscinibacterium candidicorallinum</name>
    <dbReference type="NCBI Taxonomy" id="1793872"/>
    <lineage>
        <taxon>Bacteria</taxon>
        <taxon>Pseudomonadati</taxon>
        <taxon>Pseudomonadota</taxon>
        <taxon>Betaproteobacteria</taxon>
        <taxon>Burkholderiales</taxon>
        <taxon>Piscinibacterium</taxon>
    </lineage>
</organism>
<feature type="transmembrane region" description="Helical" evidence="1">
    <location>
        <begin position="21"/>
        <end position="39"/>
    </location>
</feature>
<dbReference type="InterPro" id="IPR009305">
    <property type="entry name" value="Mpo1-like"/>
</dbReference>
<evidence type="ECO:0000313" key="3">
    <source>
        <dbReference type="Proteomes" id="UP001595556"/>
    </source>
</evidence>
<evidence type="ECO:0000313" key="2">
    <source>
        <dbReference type="EMBL" id="MFC3148236.1"/>
    </source>
</evidence>
<dbReference type="EMBL" id="JBHRTI010000004">
    <property type="protein sequence ID" value="MFC3148236.1"/>
    <property type="molecule type" value="Genomic_DNA"/>
</dbReference>
<sequence length="174" mass="18858">MRTLTDHLVSYARYHRDPRNIATHVLGIPLIVFAVTVLLSRPAFVVQGITMSPALFVALGVIAFYIRLHLGLAAVLAAFIVACLWVGAALAQAGTLVWLGTGLGVFVFGWVLQFIGHYYEGKKPAFVDDLIGLLQGPLFLLAEGLLALGWRPDIKAEIERQAGPIRVRESAQAA</sequence>
<evidence type="ECO:0000256" key="1">
    <source>
        <dbReference type="SAM" id="Phobius"/>
    </source>
</evidence>
<feature type="transmembrane region" description="Helical" evidence="1">
    <location>
        <begin position="97"/>
        <end position="118"/>
    </location>
</feature>
<dbReference type="RefSeq" id="WP_377303979.1">
    <property type="nucleotide sequence ID" value="NZ_CP180191.1"/>
</dbReference>
<dbReference type="PANTHER" id="PTHR28026">
    <property type="entry name" value="DUF962 DOMAIN PROTEIN (AFU_ORTHOLOGUE AFUA_8G05310)"/>
    <property type="match status" value="1"/>
</dbReference>
<comment type="caution">
    <text evidence="2">The sequence shown here is derived from an EMBL/GenBank/DDBJ whole genome shotgun (WGS) entry which is preliminary data.</text>
</comment>
<gene>
    <name evidence="2" type="ORF">ACFOEN_11350</name>
</gene>
<reference evidence="3" key="1">
    <citation type="journal article" date="2019" name="Int. J. Syst. Evol. Microbiol.">
        <title>The Global Catalogue of Microorganisms (GCM) 10K type strain sequencing project: providing services to taxonomists for standard genome sequencing and annotation.</title>
        <authorList>
            <consortium name="The Broad Institute Genomics Platform"/>
            <consortium name="The Broad Institute Genome Sequencing Center for Infectious Disease"/>
            <person name="Wu L."/>
            <person name="Ma J."/>
        </authorList>
    </citation>
    <scope>NUCLEOTIDE SEQUENCE [LARGE SCALE GENOMIC DNA]</scope>
    <source>
        <strain evidence="3">KCTC 52168</strain>
    </source>
</reference>
<keyword evidence="3" id="KW-1185">Reference proteome</keyword>
<keyword evidence="1" id="KW-0472">Membrane</keyword>
<dbReference type="Pfam" id="PF06127">
    <property type="entry name" value="Mpo1-like"/>
    <property type="match status" value="1"/>
</dbReference>
<proteinExistence type="predicted"/>
<keyword evidence="1" id="KW-1133">Transmembrane helix</keyword>
<protein>
    <submittedName>
        <fullName evidence="2">DUF962 domain-containing protein</fullName>
    </submittedName>
</protein>
<dbReference type="Proteomes" id="UP001595556">
    <property type="component" value="Unassembled WGS sequence"/>
</dbReference>